<evidence type="ECO:0000259" key="8">
    <source>
        <dbReference type="Pfam" id="PF06808"/>
    </source>
</evidence>
<feature type="domain" description="TRAP C4-dicarboxylate transport system permease DctM subunit" evidence="8">
    <location>
        <begin position="7"/>
        <end position="415"/>
    </location>
</feature>
<evidence type="ECO:0000256" key="2">
    <source>
        <dbReference type="ARBA" id="ARBA00022475"/>
    </source>
</evidence>
<evidence type="ECO:0000256" key="7">
    <source>
        <dbReference type="RuleBase" id="RU369079"/>
    </source>
</evidence>
<dbReference type="InterPro" id="IPR004681">
    <property type="entry name" value="TRAP_DctM"/>
</dbReference>
<feature type="transmembrane region" description="Helical" evidence="7">
    <location>
        <begin position="358"/>
        <end position="380"/>
    </location>
</feature>
<protein>
    <recommendedName>
        <fullName evidence="7">TRAP transporter large permease protein</fullName>
    </recommendedName>
</protein>
<evidence type="ECO:0000256" key="1">
    <source>
        <dbReference type="ARBA" id="ARBA00004429"/>
    </source>
</evidence>
<feature type="transmembrane region" description="Helical" evidence="7">
    <location>
        <begin position="168"/>
        <end position="192"/>
    </location>
</feature>
<dbReference type="OrthoDB" id="9790209at2"/>
<dbReference type="InterPro" id="IPR010656">
    <property type="entry name" value="DctM"/>
</dbReference>
<feature type="transmembrane region" description="Helical" evidence="7">
    <location>
        <begin position="241"/>
        <end position="259"/>
    </location>
</feature>
<dbReference type="STRING" id="391937.NA2_11984"/>
<comment type="caution">
    <text evidence="7">Lacks conserved residue(s) required for the propagation of feature annotation.</text>
</comment>
<feature type="transmembrane region" description="Helical" evidence="7">
    <location>
        <begin position="271"/>
        <end position="292"/>
    </location>
</feature>
<proteinExistence type="inferred from homology"/>
<dbReference type="NCBIfam" id="TIGR00786">
    <property type="entry name" value="dctM"/>
    <property type="match status" value="1"/>
</dbReference>
<dbReference type="PATRIC" id="fig|391937.3.peg.2462"/>
<dbReference type="PIRSF" id="PIRSF006066">
    <property type="entry name" value="HI0050"/>
    <property type="match status" value="1"/>
</dbReference>
<dbReference type="RefSeq" id="WP_008597168.1">
    <property type="nucleotide sequence ID" value="NZ_AMRM01000012.1"/>
</dbReference>
<keyword evidence="6 7" id="KW-0472">Membrane</keyword>
<evidence type="ECO:0000256" key="4">
    <source>
        <dbReference type="ARBA" id="ARBA00022692"/>
    </source>
</evidence>
<keyword evidence="5 7" id="KW-1133">Transmembrane helix</keyword>
<comment type="similarity">
    <text evidence="7">Belongs to the TRAP transporter large permease family.</text>
</comment>
<keyword evidence="3 7" id="KW-0997">Cell inner membrane</keyword>
<dbReference type="AlphaFoldDB" id="K2MCZ4"/>
<name>K2MCZ4_9HYPH</name>
<evidence type="ECO:0000256" key="6">
    <source>
        <dbReference type="ARBA" id="ARBA00023136"/>
    </source>
</evidence>
<comment type="function">
    <text evidence="7">Part of the tripartite ATP-independent periplasmic (TRAP) transport system.</text>
</comment>
<dbReference type="Pfam" id="PF06808">
    <property type="entry name" value="DctM"/>
    <property type="match status" value="1"/>
</dbReference>
<dbReference type="EMBL" id="AMRM01000012">
    <property type="protein sequence ID" value="EKF18615.1"/>
    <property type="molecule type" value="Genomic_DNA"/>
</dbReference>
<feature type="transmembrane region" description="Helical" evidence="7">
    <location>
        <begin position="336"/>
        <end position="352"/>
    </location>
</feature>
<feature type="transmembrane region" description="Helical" evidence="7">
    <location>
        <begin position="392"/>
        <end position="413"/>
    </location>
</feature>
<sequence>MSLTLLLGGFALFMTLGTPVALAFLVAAVLYLLSSGIPLSVAGQSLIGGIYNYTLLAVPLYILAGELMNSGGITRRLFDFASALAGHVRGGLGHVNVVASIIFSGISGSSSADAAGLGRVEIEAMRKAGYRAEFAAAITAASSAIGPIIPPSIHLVLYAAIAEVGVDYLFLGGILPGLAMGACLMSVIYLLVLFKREDCPVQEWAGMRTLARAFWNALLPITAPLVIVGGILSGYFTPTEAGVTAVLYVAALGFILRELRVRQLAEAVVRSVHSSAVVLLILAAAQAFAWGLTVEQVPEAIAHGLLSISEDTTVVLAIILVVLVILGMFESASANLVIVTPILLPIAMQLGIDPVHLGIIIVLALTIGVVTPPVGMSLFIVADISGLPVGRIARATLPYVLALILALVLTTYLPDLVLLLPRLYGYAG</sequence>
<keyword evidence="7" id="KW-0813">Transport</keyword>
<evidence type="ECO:0000313" key="9">
    <source>
        <dbReference type="EMBL" id="EKF18615.1"/>
    </source>
</evidence>
<comment type="caution">
    <text evidence="9">The sequence shown here is derived from an EMBL/GenBank/DDBJ whole genome shotgun (WGS) entry which is preliminary data.</text>
</comment>
<feature type="transmembrane region" description="Helical" evidence="7">
    <location>
        <begin position="213"/>
        <end position="235"/>
    </location>
</feature>
<dbReference type="Proteomes" id="UP000006786">
    <property type="component" value="Unassembled WGS sequence"/>
</dbReference>
<comment type="subcellular location">
    <subcellularLocation>
        <location evidence="1 7">Cell inner membrane</location>
        <topology evidence="1 7">Multi-pass membrane protein</topology>
    </subcellularLocation>
</comment>
<evidence type="ECO:0000313" key="10">
    <source>
        <dbReference type="Proteomes" id="UP000006786"/>
    </source>
</evidence>
<feature type="transmembrane region" description="Helical" evidence="7">
    <location>
        <begin position="312"/>
        <end position="329"/>
    </location>
</feature>
<organism evidence="9 10">
    <name type="scientific">Nitratireductor pacificus pht-3B</name>
    <dbReference type="NCBI Taxonomy" id="391937"/>
    <lineage>
        <taxon>Bacteria</taxon>
        <taxon>Pseudomonadati</taxon>
        <taxon>Pseudomonadota</taxon>
        <taxon>Alphaproteobacteria</taxon>
        <taxon>Hyphomicrobiales</taxon>
        <taxon>Phyllobacteriaceae</taxon>
        <taxon>Nitratireductor</taxon>
    </lineage>
</organism>
<evidence type="ECO:0000256" key="3">
    <source>
        <dbReference type="ARBA" id="ARBA00022519"/>
    </source>
</evidence>
<dbReference type="PANTHER" id="PTHR33362:SF3">
    <property type="entry name" value="SIALIC ACID TRAP TRANSPORTER PERMEASE PROTEIN SIAT"/>
    <property type="match status" value="1"/>
</dbReference>
<dbReference type="GO" id="GO:0022857">
    <property type="term" value="F:transmembrane transporter activity"/>
    <property type="evidence" value="ECO:0007669"/>
    <property type="project" value="UniProtKB-UniRule"/>
</dbReference>
<feature type="transmembrane region" description="Helical" evidence="7">
    <location>
        <begin position="47"/>
        <end position="68"/>
    </location>
</feature>
<dbReference type="eggNOG" id="COG1593">
    <property type="taxonomic scope" value="Bacteria"/>
</dbReference>
<keyword evidence="10" id="KW-1185">Reference proteome</keyword>
<feature type="transmembrane region" description="Helical" evidence="7">
    <location>
        <begin position="134"/>
        <end position="162"/>
    </location>
</feature>
<comment type="subunit">
    <text evidence="7">The complex comprises the extracytoplasmic solute receptor protein and the two transmembrane proteins.</text>
</comment>
<evidence type="ECO:0000256" key="5">
    <source>
        <dbReference type="ARBA" id="ARBA00022989"/>
    </source>
</evidence>
<reference evidence="9 10" key="1">
    <citation type="journal article" date="2012" name="J. Bacteriol.">
        <title>Genome Sequence of Nitratireductor pacificus Type Strain pht-3B.</title>
        <authorList>
            <person name="Lai Q."/>
            <person name="Li G."/>
            <person name="Shao Z."/>
        </authorList>
    </citation>
    <scope>NUCLEOTIDE SEQUENCE [LARGE SCALE GENOMIC DNA]</scope>
    <source>
        <strain evidence="10">pht-3B</strain>
    </source>
</reference>
<accession>K2MCZ4</accession>
<dbReference type="GO" id="GO:0005886">
    <property type="term" value="C:plasma membrane"/>
    <property type="evidence" value="ECO:0007669"/>
    <property type="project" value="UniProtKB-SubCell"/>
</dbReference>
<keyword evidence="4 7" id="KW-0812">Transmembrane</keyword>
<dbReference type="PANTHER" id="PTHR33362">
    <property type="entry name" value="SIALIC ACID TRAP TRANSPORTER PERMEASE PROTEIN SIAT-RELATED"/>
    <property type="match status" value="1"/>
</dbReference>
<gene>
    <name evidence="9" type="ORF">NA2_11984</name>
</gene>
<keyword evidence="2" id="KW-1003">Cell membrane</keyword>